<comment type="caution">
    <text evidence="6">The sequence shown here is derived from an EMBL/GenBank/DDBJ whole genome shotgun (WGS) entry which is preliminary data.</text>
</comment>
<gene>
    <name evidence="6" type="ORF">H9948_03240</name>
</gene>
<sequence length="205" mass="22959">MMLKELLQSNYSTEQIAQSLLGKLLVHEKDGIRRSGFIVETEAYLGVSDKAAHSYGGLRTKRTEIMFQEAGSIYTHIMHTHVLLNIITQPIGIPEGILIRAIEPYEGIPEMERARIRHGHNLTNGPGNLTKAMGIDMAYYGKNIFGNQLFIDENIEKQAIQIIATPRIGIPNKGEWTDKALRFIVEGNPYVSKRKGSVATDQGWL</sequence>
<dbReference type="AlphaFoldDB" id="A0A9D2I0W8"/>
<evidence type="ECO:0000313" key="7">
    <source>
        <dbReference type="Proteomes" id="UP000886856"/>
    </source>
</evidence>
<dbReference type="EC" id="3.2.2.-" evidence="5"/>
<comment type="similarity">
    <text evidence="1 5">Belongs to the DNA glycosylase MPG family.</text>
</comment>
<evidence type="ECO:0000256" key="2">
    <source>
        <dbReference type="ARBA" id="ARBA00022763"/>
    </source>
</evidence>
<evidence type="ECO:0000256" key="5">
    <source>
        <dbReference type="HAMAP-Rule" id="MF_00527"/>
    </source>
</evidence>
<dbReference type="PANTHER" id="PTHR10429">
    <property type="entry name" value="DNA-3-METHYLADENINE GLYCOSYLASE"/>
    <property type="match status" value="1"/>
</dbReference>
<dbReference type="GO" id="GO:0003905">
    <property type="term" value="F:alkylbase DNA N-glycosylase activity"/>
    <property type="evidence" value="ECO:0007669"/>
    <property type="project" value="InterPro"/>
</dbReference>
<dbReference type="InterPro" id="IPR036995">
    <property type="entry name" value="MPG_sf"/>
</dbReference>
<evidence type="ECO:0000256" key="3">
    <source>
        <dbReference type="ARBA" id="ARBA00022801"/>
    </source>
</evidence>
<accession>A0A9D2I0W8</accession>
<dbReference type="NCBIfam" id="NF002002">
    <property type="entry name" value="PRK00802.1-2"/>
    <property type="match status" value="1"/>
</dbReference>
<dbReference type="GO" id="GO:0003677">
    <property type="term" value="F:DNA binding"/>
    <property type="evidence" value="ECO:0007669"/>
    <property type="project" value="InterPro"/>
</dbReference>
<dbReference type="CDD" id="cd00540">
    <property type="entry name" value="AAG"/>
    <property type="match status" value="1"/>
</dbReference>
<reference evidence="6" key="2">
    <citation type="submission" date="2021-04" db="EMBL/GenBank/DDBJ databases">
        <authorList>
            <person name="Gilroy R."/>
        </authorList>
    </citation>
    <scope>NUCLEOTIDE SEQUENCE</scope>
    <source>
        <strain evidence="6">CHK171-505</strain>
    </source>
</reference>
<evidence type="ECO:0000256" key="4">
    <source>
        <dbReference type="ARBA" id="ARBA00023204"/>
    </source>
</evidence>
<dbReference type="InterPro" id="IPR011034">
    <property type="entry name" value="Formyl_transferase-like_C_sf"/>
</dbReference>
<keyword evidence="3 5" id="KW-0378">Hydrolase</keyword>
<keyword evidence="4 5" id="KW-0234">DNA repair</keyword>
<name>A0A9D2I0W8_9LACT</name>
<dbReference type="Pfam" id="PF02245">
    <property type="entry name" value="Pur_DNA_glyco"/>
    <property type="match status" value="1"/>
</dbReference>
<dbReference type="SUPFAM" id="SSF50486">
    <property type="entry name" value="FMT C-terminal domain-like"/>
    <property type="match status" value="1"/>
</dbReference>
<dbReference type="NCBIfam" id="TIGR00567">
    <property type="entry name" value="3mg"/>
    <property type="match status" value="1"/>
</dbReference>
<dbReference type="HAMAP" id="MF_00527">
    <property type="entry name" value="3MGH"/>
    <property type="match status" value="1"/>
</dbReference>
<organism evidence="6 7">
    <name type="scientific">Candidatus Jeotgalibaca merdavium</name>
    <dbReference type="NCBI Taxonomy" id="2838627"/>
    <lineage>
        <taxon>Bacteria</taxon>
        <taxon>Bacillati</taxon>
        <taxon>Bacillota</taxon>
        <taxon>Bacilli</taxon>
        <taxon>Lactobacillales</taxon>
        <taxon>Carnobacteriaceae</taxon>
        <taxon>Jeotgalibaca</taxon>
    </lineage>
</organism>
<dbReference type="GO" id="GO:0006284">
    <property type="term" value="P:base-excision repair"/>
    <property type="evidence" value="ECO:0007669"/>
    <property type="project" value="InterPro"/>
</dbReference>
<dbReference type="EMBL" id="DWYW01000065">
    <property type="protein sequence ID" value="HJA89784.1"/>
    <property type="molecule type" value="Genomic_DNA"/>
</dbReference>
<dbReference type="PANTHER" id="PTHR10429:SF0">
    <property type="entry name" value="DNA-3-METHYLADENINE GLYCOSYLASE"/>
    <property type="match status" value="1"/>
</dbReference>
<protein>
    <recommendedName>
        <fullName evidence="5">Putative 3-methyladenine DNA glycosylase</fullName>
        <ecNumber evidence="5">3.2.2.-</ecNumber>
    </recommendedName>
</protein>
<dbReference type="InterPro" id="IPR003180">
    <property type="entry name" value="MPG"/>
</dbReference>
<dbReference type="Proteomes" id="UP000886856">
    <property type="component" value="Unassembled WGS sequence"/>
</dbReference>
<dbReference type="FunFam" id="3.10.300.10:FF:000001">
    <property type="entry name" value="Putative 3-methyladenine DNA glycosylase"/>
    <property type="match status" value="1"/>
</dbReference>
<evidence type="ECO:0000313" key="6">
    <source>
        <dbReference type="EMBL" id="HJA89784.1"/>
    </source>
</evidence>
<keyword evidence="2 5" id="KW-0227">DNA damage</keyword>
<keyword evidence="6" id="KW-0326">Glycosidase</keyword>
<evidence type="ECO:0000256" key="1">
    <source>
        <dbReference type="ARBA" id="ARBA00009232"/>
    </source>
</evidence>
<dbReference type="Gene3D" id="3.10.300.10">
    <property type="entry name" value="Methylpurine-DNA glycosylase (MPG)"/>
    <property type="match status" value="1"/>
</dbReference>
<proteinExistence type="inferred from homology"/>
<reference evidence="6" key="1">
    <citation type="journal article" date="2021" name="PeerJ">
        <title>Extensive microbial diversity within the chicken gut microbiome revealed by metagenomics and culture.</title>
        <authorList>
            <person name="Gilroy R."/>
            <person name="Ravi A."/>
            <person name="Getino M."/>
            <person name="Pursley I."/>
            <person name="Horton D.L."/>
            <person name="Alikhan N.F."/>
            <person name="Baker D."/>
            <person name="Gharbi K."/>
            <person name="Hall N."/>
            <person name="Watson M."/>
            <person name="Adriaenssens E.M."/>
            <person name="Foster-Nyarko E."/>
            <person name="Jarju S."/>
            <person name="Secka A."/>
            <person name="Antonio M."/>
            <person name="Oren A."/>
            <person name="Chaudhuri R.R."/>
            <person name="La Ragione R."/>
            <person name="Hildebrand F."/>
            <person name="Pallen M.J."/>
        </authorList>
    </citation>
    <scope>NUCLEOTIDE SEQUENCE</scope>
    <source>
        <strain evidence="6">CHK171-505</strain>
    </source>
</reference>